<evidence type="ECO:0000256" key="9">
    <source>
        <dbReference type="SAM" id="Phobius"/>
    </source>
</evidence>
<organism evidence="11 12">
    <name type="scientific">Fusarium flagelliforme</name>
    <dbReference type="NCBI Taxonomy" id="2675880"/>
    <lineage>
        <taxon>Eukaryota</taxon>
        <taxon>Fungi</taxon>
        <taxon>Dikarya</taxon>
        <taxon>Ascomycota</taxon>
        <taxon>Pezizomycotina</taxon>
        <taxon>Sordariomycetes</taxon>
        <taxon>Hypocreomycetidae</taxon>
        <taxon>Hypocreales</taxon>
        <taxon>Nectriaceae</taxon>
        <taxon>Fusarium</taxon>
        <taxon>Fusarium incarnatum-equiseti species complex</taxon>
    </lineage>
</organism>
<evidence type="ECO:0000313" key="11">
    <source>
        <dbReference type="EMBL" id="RFN47941.1"/>
    </source>
</evidence>
<protein>
    <recommendedName>
        <fullName evidence="10">EXPERA domain-containing protein</fullName>
    </recommendedName>
</protein>
<proteinExistence type="inferred from homology"/>
<dbReference type="Proteomes" id="UP000265631">
    <property type="component" value="Unassembled WGS sequence"/>
</dbReference>
<dbReference type="GO" id="GO:0016020">
    <property type="term" value="C:membrane"/>
    <property type="evidence" value="ECO:0007669"/>
    <property type="project" value="UniProtKB-SubCell"/>
</dbReference>
<dbReference type="InterPro" id="IPR036568">
    <property type="entry name" value="GGCT-like_sf"/>
</dbReference>
<feature type="transmembrane region" description="Helical" evidence="9">
    <location>
        <begin position="746"/>
        <end position="766"/>
    </location>
</feature>
<keyword evidence="4 7" id="KW-1133">Transmembrane helix</keyword>
<evidence type="ECO:0000256" key="8">
    <source>
        <dbReference type="SAM" id="MobiDB-lite"/>
    </source>
</evidence>
<evidence type="ECO:0000256" key="6">
    <source>
        <dbReference type="ARBA" id="ARBA00023235"/>
    </source>
</evidence>
<dbReference type="SUPFAM" id="SSF54506">
    <property type="entry name" value="Diaminopimelate epimerase-like"/>
    <property type="match status" value="2"/>
</dbReference>
<dbReference type="PANTHER" id="PTHR43709">
    <property type="entry name" value="ACONITATE ISOMERASE-RELATED"/>
    <property type="match status" value="1"/>
</dbReference>
<feature type="domain" description="EXPERA" evidence="10">
    <location>
        <begin position="629"/>
        <end position="766"/>
    </location>
</feature>
<dbReference type="PROSITE" id="PS51751">
    <property type="entry name" value="EXPERA"/>
    <property type="match status" value="1"/>
</dbReference>
<evidence type="ECO:0000256" key="3">
    <source>
        <dbReference type="ARBA" id="ARBA00022692"/>
    </source>
</evidence>
<dbReference type="GO" id="GO:0016853">
    <property type="term" value="F:isomerase activity"/>
    <property type="evidence" value="ECO:0007669"/>
    <property type="project" value="UniProtKB-KW"/>
</dbReference>
<dbReference type="Gene3D" id="3.10.310.10">
    <property type="entry name" value="Diaminopimelate Epimerase, Chain A, domain 1"/>
    <property type="match status" value="2"/>
</dbReference>
<evidence type="ECO:0000256" key="4">
    <source>
        <dbReference type="ARBA" id="ARBA00022989"/>
    </source>
</evidence>
<dbReference type="PANTHER" id="PTHR43709:SF2">
    <property type="entry name" value="DUF453 DOMAIN PROTEIN (AFU_ORTHOLOGUE AFUA_6G00360)"/>
    <property type="match status" value="1"/>
</dbReference>
<comment type="caution">
    <text evidence="11">The sequence shown here is derived from an EMBL/GenBank/DDBJ whole genome shotgun (WGS) entry which is preliminary data.</text>
</comment>
<dbReference type="Pfam" id="PF05241">
    <property type="entry name" value="EBP"/>
    <property type="match status" value="1"/>
</dbReference>
<evidence type="ECO:0000256" key="5">
    <source>
        <dbReference type="ARBA" id="ARBA00023136"/>
    </source>
</evidence>
<feature type="transmembrane region" description="Helical" evidence="9">
    <location>
        <begin position="629"/>
        <end position="645"/>
    </location>
</feature>
<feature type="transmembrane region" description="Helical" evidence="9">
    <location>
        <begin position="675"/>
        <end position="700"/>
    </location>
</feature>
<name>A0A395MJD3_9HYPO</name>
<gene>
    <name evidence="11" type="ORF">FIE12Z_7802</name>
</gene>
<evidence type="ECO:0000256" key="1">
    <source>
        <dbReference type="ARBA" id="ARBA00004141"/>
    </source>
</evidence>
<dbReference type="InterPro" id="IPR007400">
    <property type="entry name" value="PrpF-like"/>
</dbReference>
<feature type="transmembrane region" description="Helical" evidence="9">
    <location>
        <begin position="597"/>
        <end position="617"/>
    </location>
</feature>
<dbReference type="EMBL" id="PXXK01000223">
    <property type="protein sequence ID" value="RFN47941.1"/>
    <property type="molecule type" value="Genomic_DNA"/>
</dbReference>
<evidence type="ECO:0000256" key="2">
    <source>
        <dbReference type="ARBA" id="ARBA00007673"/>
    </source>
</evidence>
<feature type="transmembrane region" description="Helical" evidence="9">
    <location>
        <begin position="707"/>
        <end position="726"/>
    </location>
</feature>
<dbReference type="SUPFAM" id="SSF110857">
    <property type="entry name" value="Gamma-glutamyl cyclotransferase-like"/>
    <property type="match status" value="1"/>
</dbReference>
<keyword evidence="5 7" id="KW-0472">Membrane</keyword>
<dbReference type="InterPro" id="IPR013024">
    <property type="entry name" value="GGCT-like"/>
</dbReference>
<dbReference type="CDD" id="cd06661">
    <property type="entry name" value="GGCT_like"/>
    <property type="match status" value="1"/>
</dbReference>
<dbReference type="STRING" id="2594813.A0A395MJD3"/>
<dbReference type="Gene3D" id="3.10.490.10">
    <property type="entry name" value="Gamma-glutamyl cyclotransferase-like"/>
    <property type="match status" value="1"/>
</dbReference>
<comment type="similarity">
    <text evidence="2">Belongs to the PrpF family.</text>
</comment>
<keyword evidence="12" id="KW-1185">Reference proteome</keyword>
<reference evidence="11 12" key="1">
    <citation type="journal article" date="2018" name="PLoS Pathog.">
        <title>Evolution of structural diversity of trichothecenes, a family of toxins produced by plant pathogenic and entomopathogenic fungi.</title>
        <authorList>
            <person name="Proctor R.H."/>
            <person name="McCormick S.P."/>
            <person name="Kim H.S."/>
            <person name="Cardoza R.E."/>
            <person name="Stanley A.M."/>
            <person name="Lindo L."/>
            <person name="Kelly A."/>
            <person name="Brown D.W."/>
            <person name="Lee T."/>
            <person name="Vaughan M.M."/>
            <person name="Alexander N.J."/>
            <person name="Busman M."/>
            <person name="Gutierrez S."/>
        </authorList>
    </citation>
    <scope>NUCLEOTIDE SEQUENCE [LARGE SCALE GENOMIC DNA]</scope>
    <source>
        <strain evidence="11 12">NRRL 13405</strain>
    </source>
</reference>
<accession>A0A395MJD3</accession>
<evidence type="ECO:0000256" key="7">
    <source>
        <dbReference type="PROSITE-ProRule" id="PRU01087"/>
    </source>
</evidence>
<keyword evidence="3 7" id="KW-0812">Transmembrane</keyword>
<evidence type="ECO:0000313" key="12">
    <source>
        <dbReference type="Proteomes" id="UP000265631"/>
    </source>
</evidence>
<dbReference type="Pfam" id="PF04303">
    <property type="entry name" value="PrpF"/>
    <property type="match status" value="1"/>
</dbReference>
<feature type="region of interest" description="Disordered" evidence="8">
    <location>
        <begin position="74"/>
        <end position="103"/>
    </location>
</feature>
<dbReference type="InterPro" id="IPR033118">
    <property type="entry name" value="EXPERA"/>
</dbReference>
<sequence length="786" mass="86478">MSSQGDSQQSQDSTMTLMQENVSEILYFAYGSNLSTEQMRQRCPYSTPVGLAYLKGWKWIINTRGYANVVQLPIDSDDDTPDAESDKQLTDKGKKKATNKVEEDEEEEGVYGLLYLVPAQDEERLDGYEGVPWAYQKFQVDVKWATATGDEDETLRALVYVDEMRVDEDLPKEEYVDRMEDGIEDAVENWGLDQEISSLSILSYQNQTRLMTTSSPSFPAWFARGGTSNGLVIHRKDLPPESQWSQVLPSAMGSPDPYGRQLDGMGSGISSTSKVVILGPPSRDDVDVDFTFVQVGIQDGSLDMAGNCGNMSSLVGPAAWDSGLISSEDVYVETDQDGMQWATVRFLNTNTDKVMSSKFRVEGEPLRYTHKGDYTMDGVPGTGSKVIMSFLDPAGAKTGKALPTGNAVDTLTLSDGATVQASLVDVGNPGVFISTESLGLADHLSLTPAQVESNPQLKDKLEEIRQAGASLMGLDPKIMSVPKIVLLFPSSCSSEVDIRCLALSMGQAHKAVPLTLALCLGAASQLKGTIASELVGGKSKNTVTIGHPSGRVDIGTVIREAQGYEMSDPITSVPEPGHPYFPLDAVIPGYLPNTTGVFELIATFGAIVSVVIGLAVWQTTRTRKPVRPIDQFAVGWFALWYYLVYRHQLSSMSTLFAQLWKEYTLSDSRYLTHDIFTVSVETITCLVWGPLSLLTVFGILRDWHSRHVVQVIVCTAHVYGVALYYLTNWNESRVHGVAYSRPETLYFWVYYVGFNLPWAIVPLVLLRDSWSQVSKAFAALEEKKRG</sequence>
<dbReference type="AlphaFoldDB" id="A0A395MJD3"/>
<evidence type="ECO:0000259" key="10">
    <source>
        <dbReference type="PROSITE" id="PS51751"/>
    </source>
</evidence>
<comment type="subcellular location">
    <subcellularLocation>
        <location evidence="1">Membrane</location>
        <topology evidence="1">Multi-pass membrane protein</topology>
    </subcellularLocation>
</comment>
<dbReference type="Pfam" id="PF13772">
    <property type="entry name" value="AIG2_2"/>
    <property type="match status" value="1"/>
</dbReference>
<keyword evidence="6" id="KW-0413">Isomerase</keyword>